<feature type="transmembrane region" description="Helical" evidence="6">
    <location>
        <begin position="84"/>
        <end position="105"/>
    </location>
</feature>
<accession>A0A6V8KT31</accession>
<dbReference type="RefSeq" id="WP_173071065.1">
    <property type="nucleotide sequence ID" value="NZ_BAABGO010000002.1"/>
</dbReference>
<dbReference type="Proteomes" id="UP000482800">
    <property type="component" value="Unassembled WGS sequence"/>
</dbReference>
<keyword evidence="5 6" id="KW-0472">Membrane</keyword>
<dbReference type="PANTHER" id="PTHR35007">
    <property type="entry name" value="INTEGRAL MEMBRANE PROTEIN-RELATED"/>
    <property type="match status" value="1"/>
</dbReference>
<evidence type="ECO:0000256" key="6">
    <source>
        <dbReference type="SAM" id="Phobius"/>
    </source>
</evidence>
<evidence type="ECO:0000256" key="3">
    <source>
        <dbReference type="ARBA" id="ARBA00022692"/>
    </source>
</evidence>
<evidence type="ECO:0000256" key="4">
    <source>
        <dbReference type="ARBA" id="ARBA00022989"/>
    </source>
</evidence>
<reference evidence="8 9" key="2">
    <citation type="submission" date="2020-03" db="EMBL/GenBank/DDBJ databases">
        <authorList>
            <person name="Ichikawa N."/>
            <person name="Kimura A."/>
            <person name="Kitahashi Y."/>
            <person name="Uohara A."/>
        </authorList>
    </citation>
    <scope>NUCLEOTIDE SEQUENCE [LARGE SCALE GENOMIC DNA]</scope>
    <source>
        <strain evidence="8 9">NBRC 108639</strain>
    </source>
</reference>
<evidence type="ECO:0000259" key="7">
    <source>
        <dbReference type="Pfam" id="PF00482"/>
    </source>
</evidence>
<dbReference type="InterPro" id="IPR018076">
    <property type="entry name" value="T2SS_GspF_dom"/>
</dbReference>
<evidence type="ECO:0000313" key="8">
    <source>
        <dbReference type="EMBL" id="GFJ85808.1"/>
    </source>
</evidence>
<organism evidence="8 9">
    <name type="scientific">Phytohabitans houttuyneae</name>
    <dbReference type="NCBI Taxonomy" id="1076126"/>
    <lineage>
        <taxon>Bacteria</taxon>
        <taxon>Bacillati</taxon>
        <taxon>Actinomycetota</taxon>
        <taxon>Actinomycetes</taxon>
        <taxon>Micromonosporales</taxon>
        <taxon>Micromonosporaceae</taxon>
    </lineage>
</organism>
<feature type="transmembrane region" description="Helical" evidence="6">
    <location>
        <begin position="6"/>
        <end position="23"/>
    </location>
</feature>
<reference evidence="8 9" key="1">
    <citation type="submission" date="2020-03" db="EMBL/GenBank/DDBJ databases">
        <title>Whole genome shotgun sequence of Phytohabitans houttuyneae NBRC 108639.</title>
        <authorList>
            <person name="Komaki H."/>
            <person name="Tamura T."/>
        </authorList>
    </citation>
    <scope>NUCLEOTIDE SEQUENCE [LARGE SCALE GENOMIC DNA]</scope>
    <source>
        <strain evidence="8 9">NBRC 108639</strain>
    </source>
</reference>
<proteinExistence type="predicted"/>
<keyword evidence="4 6" id="KW-1133">Transmembrane helix</keyword>
<protein>
    <submittedName>
        <fullName evidence="8">Type II secretion system protein</fullName>
    </submittedName>
</protein>
<keyword evidence="2" id="KW-1003">Cell membrane</keyword>
<gene>
    <name evidence="8" type="ORF">Phou_099880</name>
</gene>
<keyword evidence="3 6" id="KW-0812">Transmembrane</keyword>
<dbReference type="Pfam" id="PF00482">
    <property type="entry name" value="T2SSF"/>
    <property type="match status" value="1"/>
</dbReference>
<feature type="transmembrane region" description="Helical" evidence="6">
    <location>
        <begin position="111"/>
        <end position="129"/>
    </location>
</feature>
<sequence>MTATVVLVGAAAGLGIASIFTGLRPPRPSLSAALDRLHRPAQPATRGIDGLRVELAGLLARFGVPAQQTHKDLALLQRPPTTHLAGQATAAITGLLIAPLVTYALVRGASLAIPAGAAIAGAALGLWVVEARLRAEARRLRAELVHTLAAILDLVTISLAGGAGIEQATHDAANIAHGWAADRIRTALATSRLTRQPPWQQFHQLGVDAGIPELEELAASLTLAGNEGARIRASLAARAHALRTRQTIAMQAAANAASERMSLPLVMLGVAFMIFLLYPAVVGIGAAI</sequence>
<feature type="domain" description="Type II secretion system protein GspF" evidence="7">
    <location>
        <begin position="152"/>
        <end position="279"/>
    </location>
</feature>
<dbReference type="GO" id="GO:0005886">
    <property type="term" value="C:plasma membrane"/>
    <property type="evidence" value="ECO:0007669"/>
    <property type="project" value="UniProtKB-SubCell"/>
</dbReference>
<comment type="subcellular location">
    <subcellularLocation>
        <location evidence="1">Cell membrane</location>
        <topology evidence="1">Multi-pass membrane protein</topology>
    </subcellularLocation>
</comment>
<keyword evidence="9" id="KW-1185">Reference proteome</keyword>
<dbReference type="PANTHER" id="PTHR35007:SF1">
    <property type="entry name" value="PILUS ASSEMBLY PROTEIN"/>
    <property type="match status" value="1"/>
</dbReference>
<dbReference type="EMBL" id="BLPF01000004">
    <property type="protein sequence ID" value="GFJ85808.1"/>
    <property type="molecule type" value="Genomic_DNA"/>
</dbReference>
<evidence type="ECO:0000256" key="5">
    <source>
        <dbReference type="ARBA" id="ARBA00023136"/>
    </source>
</evidence>
<evidence type="ECO:0000256" key="1">
    <source>
        <dbReference type="ARBA" id="ARBA00004651"/>
    </source>
</evidence>
<evidence type="ECO:0000313" key="9">
    <source>
        <dbReference type="Proteomes" id="UP000482800"/>
    </source>
</evidence>
<feature type="transmembrane region" description="Helical" evidence="6">
    <location>
        <begin position="265"/>
        <end position="287"/>
    </location>
</feature>
<dbReference type="AlphaFoldDB" id="A0A6V8KT31"/>
<comment type="caution">
    <text evidence="8">The sequence shown here is derived from an EMBL/GenBank/DDBJ whole genome shotgun (WGS) entry which is preliminary data.</text>
</comment>
<evidence type="ECO:0000256" key="2">
    <source>
        <dbReference type="ARBA" id="ARBA00022475"/>
    </source>
</evidence>
<name>A0A6V8KT31_9ACTN</name>